<name>A3IIA9_9CHRO</name>
<dbReference type="EMBL" id="AAXW01000002">
    <property type="protein sequence ID" value="EAZ93541.1"/>
    <property type="molecule type" value="Genomic_DNA"/>
</dbReference>
<gene>
    <name evidence="1" type="ORF">CY0110_17137</name>
</gene>
<protein>
    <submittedName>
        <fullName evidence="1">Uncharacterized protein</fullName>
    </submittedName>
</protein>
<accession>A3IIA9</accession>
<proteinExistence type="predicted"/>
<evidence type="ECO:0000313" key="1">
    <source>
        <dbReference type="EMBL" id="EAZ93541.1"/>
    </source>
</evidence>
<sequence length="38" mass="3937">MGRVKSGASAKAATASDSILLPNLTSSVRNSTARLELY</sequence>
<evidence type="ECO:0000313" key="2">
    <source>
        <dbReference type="Proteomes" id="UP000003781"/>
    </source>
</evidence>
<dbReference type="Proteomes" id="UP000003781">
    <property type="component" value="Unassembled WGS sequence"/>
</dbReference>
<dbReference type="AlphaFoldDB" id="A3IIA9"/>
<organism evidence="1 2">
    <name type="scientific">Crocosphaera chwakensis CCY0110</name>
    <dbReference type="NCBI Taxonomy" id="391612"/>
    <lineage>
        <taxon>Bacteria</taxon>
        <taxon>Bacillati</taxon>
        <taxon>Cyanobacteriota</taxon>
        <taxon>Cyanophyceae</taxon>
        <taxon>Oscillatoriophycideae</taxon>
        <taxon>Chroococcales</taxon>
        <taxon>Aphanothecaceae</taxon>
        <taxon>Crocosphaera</taxon>
        <taxon>Crocosphaera chwakensis</taxon>
    </lineage>
</organism>
<comment type="caution">
    <text evidence="1">The sequence shown here is derived from an EMBL/GenBank/DDBJ whole genome shotgun (WGS) entry which is preliminary data.</text>
</comment>
<reference evidence="1 2" key="1">
    <citation type="submission" date="2007-03" db="EMBL/GenBank/DDBJ databases">
        <authorList>
            <person name="Stal L."/>
            <person name="Ferriera S."/>
            <person name="Johnson J."/>
            <person name="Kravitz S."/>
            <person name="Beeson K."/>
            <person name="Sutton G."/>
            <person name="Rogers Y.-H."/>
            <person name="Friedman R."/>
            <person name="Frazier M."/>
            <person name="Venter J.C."/>
        </authorList>
    </citation>
    <scope>NUCLEOTIDE SEQUENCE [LARGE SCALE GENOMIC DNA]</scope>
    <source>
        <strain evidence="1 2">CCY0110</strain>
    </source>
</reference>
<keyword evidence="2" id="KW-1185">Reference proteome</keyword>